<evidence type="ECO:0000313" key="1">
    <source>
        <dbReference type="EMBL" id="MBM7658914.1"/>
    </source>
</evidence>
<protein>
    <recommendedName>
        <fullName evidence="3">PIN domain-containing protein</fullName>
    </recommendedName>
</protein>
<evidence type="ECO:0008006" key="3">
    <source>
        <dbReference type="Google" id="ProtNLM"/>
    </source>
</evidence>
<proteinExistence type="predicted"/>
<gene>
    <name evidence="1" type="ORF">JOC27_002377</name>
</gene>
<name>A0ABS2QCN7_9BACL</name>
<keyword evidence="2" id="KW-1185">Reference proteome</keyword>
<reference evidence="1 2" key="1">
    <citation type="submission" date="2021-01" db="EMBL/GenBank/DDBJ databases">
        <title>Genomic Encyclopedia of Type Strains, Phase IV (KMG-IV): sequencing the most valuable type-strain genomes for metagenomic binning, comparative biology and taxonomic classification.</title>
        <authorList>
            <person name="Goeker M."/>
        </authorList>
    </citation>
    <scope>NUCLEOTIDE SEQUENCE [LARGE SCALE GENOMIC DNA]</scope>
    <source>
        <strain evidence="1 2">DSM 100968</strain>
    </source>
</reference>
<organism evidence="1 2">
    <name type="scientific">Sporolactobacillus spathodeae</name>
    <dbReference type="NCBI Taxonomy" id="1465502"/>
    <lineage>
        <taxon>Bacteria</taxon>
        <taxon>Bacillati</taxon>
        <taxon>Bacillota</taxon>
        <taxon>Bacilli</taxon>
        <taxon>Bacillales</taxon>
        <taxon>Sporolactobacillaceae</taxon>
        <taxon>Sporolactobacillus</taxon>
    </lineage>
</organism>
<comment type="caution">
    <text evidence="1">The sequence shown here is derived from an EMBL/GenBank/DDBJ whole genome shotgun (WGS) entry which is preliminary data.</text>
</comment>
<dbReference type="EMBL" id="JAFBEV010000027">
    <property type="protein sequence ID" value="MBM7658914.1"/>
    <property type="molecule type" value="Genomic_DNA"/>
</dbReference>
<sequence length="128" mass="15168">MTRLFHPAFSLIPLCSAALYEKTESIGEFLKQQDSRGFFVPFSQRYVFGNLSQPFSDFDQNDFHVWLSAIREECQYILTSNENRFPQKIGIIERIHPKIFFRLWKMSERKKPQPPGLKPFAYIKIAFQ</sequence>
<evidence type="ECO:0000313" key="2">
    <source>
        <dbReference type="Proteomes" id="UP000823201"/>
    </source>
</evidence>
<dbReference type="Proteomes" id="UP000823201">
    <property type="component" value="Unassembled WGS sequence"/>
</dbReference>
<accession>A0ABS2QCN7</accession>